<reference evidence="1" key="1">
    <citation type="submission" date="2022-01" db="EMBL/GenBank/DDBJ databases">
        <title>Gordonia xiamenensis sp. nov., isolated from surface seawater in Xiamen.</title>
        <authorList>
            <person name="He Y.F."/>
        </authorList>
    </citation>
    <scope>NUCLEOTIDE SEQUENCE</scope>
    <source>
        <strain evidence="1">GW1C4-4</strain>
    </source>
</reference>
<evidence type="ECO:0000313" key="2">
    <source>
        <dbReference type="Proteomes" id="UP001108089"/>
    </source>
</evidence>
<name>A0ABS9DL03_9ACTN</name>
<organism evidence="1 2">
    <name type="scientific">Gordonia tangerina</name>
    <dbReference type="NCBI Taxonomy" id="2911060"/>
    <lineage>
        <taxon>Bacteria</taxon>
        <taxon>Bacillati</taxon>
        <taxon>Actinomycetota</taxon>
        <taxon>Actinomycetes</taxon>
        <taxon>Mycobacteriales</taxon>
        <taxon>Gordoniaceae</taxon>
        <taxon>Gordonia</taxon>
    </lineage>
</organism>
<proteinExistence type="predicted"/>
<protein>
    <submittedName>
        <fullName evidence="1">Uncharacterized protein</fullName>
    </submittedName>
</protein>
<comment type="caution">
    <text evidence="1">The sequence shown here is derived from an EMBL/GenBank/DDBJ whole genome shotgun (WGS) entry which is preliminary data.</text>
</comment>
<gene>
    <name evidence="1" type="ORF">L1892_16165</name>
</gene>
<dbReference type="Proteomes" id="UP001108089">
    <property type="component" value="Unassembled WGS sequence"/>
</dbReference>
<sequence length="69" mass="7895">MNLPDGPVPVEPCCVWRMLVNDWPYREVEKLLRMSPGQVLKAEQVQNADLHGVDPELIADPTIDRRKSK</sequence>
<dbReference type="EMBL" id="JAKGCU010000016">
    <property type="protein sequence ID" value="MCF3939912.1"/>
    <property type="molecule type" value="Genomic_DNA"/>
</dbReference>
<dbReference type="RefSeq" id="WP_235724638.1">
    <property type="nucleotide sequence ID" value="NZ_JAKGCU010000016.1"/>
</dbReference>
<accession>A0ABS9DL03</accession>
<evidence type="ECO:0000313" key="1">
    <source>
        <dbReference type="EMBL" id="MCF3939912.1"/>
    </source>
</evidence>
<keyword evidence="2" id="KW-1185">Reference proteome</keyword>